<dbReference type="EMBL" id="PGOL01001335">
    <property type="protein sequence ID" value="PKI58898.1"/>
    <property type="molecule type" value="Genomic_DNA"/>
</dbReference>
<evidence type="ECO:0000313" key="2">
    <source>
        <dbReference type="EMBL" id="PKI58898.1"/>
    </source>
</evidence>
<sequence length="222" mass="23930">MRPAALPPRSGSWGLPLSLGVLVPGGSYHFRFTSLFLLLGQMRAWFRQGRHCRSSAQQWVAVAATCAITASVAGHSSSQGSHRPHLLTAARTFPEGSFMAAPWQALPWRTFVAHAALLHILSIFQCGEFEVVYHSPLASALNPSPTRGGTRRRPFSPWLPTTTATKAMLPPEQVGLPLDQPRRLTGLSRPSTDRLQIGHPPLTSGNSGASIPSSLSLISRSV</sequence>
<comment type="caution">
    <text evidence="2">The sequence shown here is derived from an EMBL/GenBank/DDBJ whole genome shotgun (WGS) entry which is preliminary data.</text>
</comment>
<accession>A0A2I0JRH2</accession>
<name>A0A2I0JRH2_PUNGR</name>
<dbReference type="AlphaFoldDB" id="A0A2I0JRH2"/>
<organism evidence="2 3">
    <name type="scientific">Punica granatum</name>
    <name type="common">Pomegranate</name>
    <dbReference type="NCBI Taxonomy" id="22663"/>
    <lineage>
        <taxon>Eukaryota</taxon>
        <taxon>Viridiplantae</taxon>
        <taxon>Streptophyta</taxon>
        <taxon>Embryophyta</taxon>
        <taxon>Tracheophyta</taxon>
        <taxon>Spermatophyta</taxon>
        <taxon>Magnoliopsida</taxon>
        <taxon>eudicotyledons</taxon>
        <taxon>Gunneridae</taxon>
        <taxon>Pentapetalae</taxon>
        <taxon>rosids</taxon>
        <taxon>malvids</taxon>
        <taxon>Myrtales</taxon>
        <taxon>Lythraceae</taxon>
        <taxon>Punica</taxon>
    </lineage>
</organism>
<reference evidence="2 3" key="1">
    <citation type="submission" date="2017-11" db="EMBL/GenBank/DDBJ databases">
        <title>De-novo sequencing of pomegranate (Punica granatum L.) genome.</title>
        <authorList>
            <person name="Akparov Z."/>
            <person name="Amiraslanov A."/>
            <person name="Hajiyeva S."/>
            <person name="Abbasov M."/>
            <person name="Kaur K."/>
            <person name="Hamwieh A."/>
            <person name="Solovyev V."/>
            <person name="Salamov A."/>
            <person name="Braich B."/>
            <person name="Kosarev P."/>
            <person name="Mahmoud A."/>
            <person name="Hajiyev E."/>
            <person name="Babayeva S."/>
            <person name="Izzatullayeva V."/>
            <person name="Mammadov A."/>
            <person name="Mammadov A."/>
            <person name="Sharifova S."/>
            <person name="Ojaghi J."/>
            <person name="Eynullazada K."/>
            <person name="Bayramov B."/>
            <person name="Abdulazimova A."/>
            <person name="Shahmuradov I."/>
        </authorList>
    </citation>
    <scope>NUCLEOTIDE SEQUENCE [LARGE SCALE GENOMIC DNA]</scope>
    <source>
        <strain evidence="3">cv. AG2017</strain>
        <tissue evidence="2">Leaf</tissue>
    </source>
</reference>
<gene>
    <name evidence="2" type="ORF">CRG98_020644</name>
</gene>
<evidence type="ECO:0000313" key="3">
    <source>
        <dbReference type="Proteomes" id="UP000233551"/>
    </source>
</evidence>
<feature type="region of interest" description="Disordered" evidence="1">
    <location>
        <begin position="173"/>
        <end position="210"/>
    </location>
</feature>
<dbReference type="Proteomes" id="UP000233551">
    <property type="component" value="Unassembled WGS sequence"/>
</dbReference>
<protein>
    <submittedName>
        <fullName evidence="2">Uncharacterized protein</fullName>
    </submittedName>
</protein>
<proteinExistence type="predicted"/>
<evidence type="ECO:0000256" key="1">
    <source>
        <dbReference type="SAM" id="MobiDB-lite"/>
    </source>
</evidence>
<keyword evidence="3" id="KW-1185">Reference proteome</keyword>